<evidence type="ECO:0000259" key="5">
    <source>
        <dbReference type="Pfam" id="PF01625"/>
    </source>
</evidence>
<dbReference type="PANTHER" id="PTHR43774:SF1">
    <property type="entry name" value="PEPTIDE METHIONINE SULFOXIDE REDUCTASE MSRA 2"/>
    <property type="match status" value="1"/>
</dbReference>
<dbReference type="Gene3D" id="3.30.1060.10">
    <property type="entry name" value="Peptide methionine sulphoxide reductase MsrA"/>
    <property type="match status" value="1"/>
</dbReference>
<dbReference type="EMBL" id="VFIY01000005">
    <property type="protein sequence ID" value="TPD61536.1"/>
    <property type="molecule type" value="Genomic_DNA"/>
</dbReference>
<dbReference type="PANTHER" id="PTHR43774">
    <property type="entry name" value="PEPTIDE METHIONINE SULFOXIDE REDUCTASE"/>
    <property type="match status" value="1"/>
</dbReference>
<dbReference type="Pfam" id="PF01625">
    <property type="entry name" value="PMSR"/>
    <property type="match status" value="1"/>
</dbReference>
<keyword evidence="7" id="KW-1185">Reference proteome</keyword>
<sequence>MTKEIATFAAGCFWGVELEFGKVPGVTSTRVGYTGGHLENPTYEKVCEDTTGHAEAVEVEFDPAVVSYQELLDKFWGMHDPTTRHRQGPDIGSQYRSAVFCHSESQKTQAEESLAREDASGRWANPVVTEILTAEKFWPAEEYHQKYLQKRGIDISCH</sequence>
<dbReference type="InterPro" id="IPR036509">
    <property type="entry name" value="Met_Sox_Rdtase_MsrA_sf"/>
</dbReference>
<name>A0A501PP17_9PROT</name>
<comment type="function">
    <text evidence="4">Has an important function as a repair enzyme for proteins that have been inactivated by oxidation. Catalyzes the reversible oxidation-reduction of methionine sulfoxide in proteins to methionine.</text>
</comment>
<evidence type="ECO:0000313" key="7">
    <source>
        <dbReference type="Proteomes" id="UP000319148"/>
    </source>
</evidence>
<dbReference type="AlphaFoldDB" id="A0A501PP17"/>
<feature type="active site" evidence="4">
    <location>
        <position position="12"/>
    </location>
</feature>
<comment type="similarity">
    <text evidence="4">Belongs to the MsrA Met sulfoxide reductase family.</text>
</comment>
<dbReference type="SUPFAM" id="SSF55068">
    <property type="entry name" value="Peptide methionine sulfoxide reductase"/>
    <property type="match status" value="1"/>
</dbReference>
<evidence type="ECO:0000256" key="2">
    <source>
        <dbReference type="ARBA" id="ARBA00047806"/>
    </source>
</evidence>
<dbReference type="Proteomes" id="UP000319148">
    <property type="component" value="Unassembled WGS sequence"/>
</dbReference>
<evidence type="ECO:0000256" key="3">
    <source>
        <dbReference type="ARBA" id="ARBA00048782"/>
    </source>
</evidence>
<dbReference type="GO" id="GO:0033744">
    <property type="term" value="F:L-methionine:thioredoxin-disulfide S-oxidoreductase activity"/>
    <property type="evidence" value="ECO:0007669"/>
    <property type="project" value="RHEA"/>
</dbReference>
<dbReference type="GO" id="GO:0008113">
    <property type="term" value="F:peptide-methionine (S)-S-oxide reductase activity"/>
    <property type="evidence" value="ECO:0007669"/>
    <property type="project" value="UniProtKB-UniRule"/>
</dbReference>
<keyword evidence="1 4" id="KW-0560">Oxidoreductase</keyword>
<dbReference type="NCBIfam" id="TIGR00401">
    <property type="entry name" value="msrA"/>
    <property type="match status" value="1"/>
</dbReference>
<evidence type="ECO:0000256" key="4">
    <source>
        <dbReference type="HAMAP-Rule" id="MF_01401"/>
    </source>
</evidence>
<dbReference type="RefSeq" id="WP_139938956.1">
    <property type="nucleotide sequence ID" value="NZ_JBHSYP010000003.1"/>
</dbReference>
<reference evidence="7" key="1">
    <citation type="submission" date="2019-06" db="EMBL/GenBank/DDBJ databases">
        <title>The complete genome of Emcibacter congregatus ZYLT.</title>
        <authorList>
            <person name="Zhao Z."/>
        </authorList>
    </citation>
    <scope>NUCLEOTIDE SEQUENCE [LARGE SCALE GENOMIC DNA]</scope>
    <source>
        <strain evidence="7">MCCC 1A06723</strain>
    </source>
</reference>
<feature type="domain" description="Peptide methionine sulphoxide reductase MsrA" evidence="5">
    <location>
        <begin position="6"/>
        <end position="152"/>
    </location>
</feature>
<dbReference type="OrthoDB" id="4174719at2"/>
<proteinExistence type="inferred from homology"/>
<gene>
    <name evidence="4 6" type="primary">msrA</name>
    <name evidence="6" type="ORF">FIV46_04825</name>
</gene>
<comment type="caution">
    <text evidence="6">The sequence shown here is derived from an EMBL/GenBank/DDBJ whole genome shotgun (WGS) entry which is preliminary data.</text>
</comment>
<accession>A0A501PP17</accession>
<comment type="catalytic activity">
    <reaction evidence="2 4">
        <text>L-methionyl-[protein] + [thioredoxin]-disulfide + H2O = L-methionyl-(S)-S-oxide-[protein] + [thioredoxin]-dithiol</text>
        <dbReference type="Rhea" id="RHEA:14217"/>
        <dbReference type="Rhea" id="RHEA-COMP:10698"/>
        <dbReference type="Rhea" id="RHEA-COMP:10700"/>
        <dbReference type="Rhea" id="RHEA-COMP:12313"/>
        <dbReference type="Rhea" id="RHEA-COMP:12315"/>
        <dbReference type="ChEBI" id="CHEBI:15377"/>
        <dbReference type="ChEBI" id="CHEBI:16044"/>
        <dbReference type="ChEBI" id="CHEBI:29950"/>
        <dbReference type="ChEBI" id="CHEBI:44120"/>
        <dbReference type="ChEBI" id="CHEBI:50058"/>
        <dbReference type="EC" id="1.8.4.11"/>
    </reaction>
</comment>
<protein>
    <recommendedName>
        <fullName evidence="4">Peptide methionine sulfoxide reductase MsrA</fullName>
        <shortName evidence="4">Protein-methionine-S-oxide reductase</shortName>
        <ecNumber evidence="4">1.8.4.11</ecNumber>
    </recommendedName>
    <alternativeName>
        <fullName evidence="4">Peptide-methionine (S)-S-oxide reductase</fullName>
        <shortName evidence="4">Peptide Met(O) reductase</shortName>
    </alternativeName>
</protein>
<evidence type="ECO:0000313" key="6">
    <source>
        <dbReference type="EMBL" id="TPD61536.1"/>
    </source>
</evidence>
<comment type="catalytic activity">
    <reaction evidence="3 4">
        <text>[thioredoxin]-disulfide + L-methionine + H2O = L-methionine (S)-S-oxide + [thioredoxin]-dithiol</text>
        <dbReference type="Rhea" id="RHEA:19993"/>
        <dbReference type="Rhea" id="RHEA-COMP:10698"/>
        <dbReference type="Rhea" id="RHEA-COMP:10700"/>
        <dbReference type="ChEBI" id="CHEBI:15377"/>
        <dbReference type="ChEBI" id="CHEBI:29950"/>
        <dbReference type="ChEBI" id="CHEBI:50058"/>
        <dbReference type="ChEBI" id="CHEBI:57844"/>
        <dbReference type="ChEBI" id="CHEBI:58772"/>
        <dbReference type="EC" id="1.8.4.11"/>
    </reaction>
</comment>
<dbReference type="EC" id="1.8.4.11" evidence="4"/>
<dbReference type="InterPro" id="IPR002569">
    <property type="entry name" value="Met_Sox_Rdtase_MsrA_dom"/>
</dbReference>
<dbReference type="HAMAP" id="MF_01401">
    <property type="entry name" value="MsrA"/>
    <property type="match status" value="1"/>
</dbReference>
<evidence type="ECO:0000256" key="1">
    <source>
        <dbReference type="ARBA" id="ARBA00023002"/>
    </source>
</evidence>
<organism evidence="6 7">
    <name type="scientific">Emcibacter nanhaiensis</name>
    <dbReference type="NCBI Taxonomy" id="1505037"/>
    <lineage>
        <taxon>Bacteria</taxon>
        <taxon>Pseudomonadati</taxon>
        <taxon>Pseudomonadota</taxon>
        <taxon>Alphaproteobacteria</taxon>
        <taxon>Emcibacterales</taxon>
        <taxon>Emcibacteraceae</taxon>
        <taxon>Emcibacter</taxon>
    </lineage>
</organism>